<comment type="caution">
    <text evidence="1">The sequence shown here is derived from an EMBL/GenBank/DDBJ whole genome shotgun (WGS) entry which is preliminary data.</text>
</comment>
<accession>A0A8H3MI44</accession>
<evidence type="ECO:0000313" key="1">
    <source>
        <dbReference type="EMBL" id="GET04832.1"/>
    </source>
</evidence>
<proteinExistence type="predicted"/>
<protein>
    <submittedName>
        <fullName evidence="1">Uncharacterized protein</fullName>
    </submittedName>
</protein>
<name>A0A8H3MI44_9GLOM</name>
<dbReference type="Proteomes" id="UP000615446">
    <property type="component" value="Unassembled WGS sequence"/>
</dbReference>
<dbReference type="AlphaFoldDB" id="A0A8H3MI44"/>
<dbReference type="EMBL" id="BLAL01000357">
    <property type="protein sequence ID" value="GET04832.1"/>
    <property type="molecule type" value="Genomic_DNA"/>
</dbReference>
<sequence>MKYYPLEKRRKVIERHPLSIVIFCLGIVAIDEELAIQLDLKFLDCQRYYRNLTRKKSKYIKEFYYNQAEINYTKWIFHILVLERKAAILIVDKAGLNTVILDTTSTRRFFPLYQINLKLLIKLLFDIYL</sequence>
<evidence type="ECO:0000313" key="2">
    <source>
        <dbReference type="Proteomes" id="UP000615446"/>
    </source>
</evidence>
<organism evidence="1 2">
    <name type="scientific">Rhizophagus clarus</name>
    <dbReference type="NCBI Taxonomy" id="94130"/>
    <lineage>
        <taxon>Eukaryota</taxon>
        <taxon>Fungi</taxon>
        <taxon>Fungi incertae sedis</taxon>
        <taxon>Mucoromycota</taxon>
        <taxon>Glomeromycotina</taxon>
        <taxon>Glomeromycetes</taxon>
        <taxon>Glomerales</taxon>
        <taxon>Glomeraceae</taxon>
        <taxon>Rhizophagus</taxon>
    </lineage>
</organism>
<gene>
    <name evidence="1" type="ORF">RCL2_003112500</name>
</gene>
<reference evidence="1" key="1">
    <citation type="submission" date="2019-10" db="EMBL/GenBank/DDBJ databases">
        <title>Conservation and host-specific expression of non-tandemly repeated heterogenous ribosome RNA gene in arbuscular mycorrhizal fungi.</title>
        <authorList>
            <person name="Maeda T."/>
            <person name="Kobayashi Y."/>
            <person name="Nakagawa T."/>
            <person name="Ezawa T."/>
            <person name="Yamaguchi K."/>
            <person name="Bino T."/>
            <person name="Nishimoto Y."/>
            <person name="Shigenobu S."/>
            <person name="Kawaguchi M."/>
        </authorList>
    </citation>
    <scope>NUCLEOTIDE SEQUENCE</scope>
    <source>
        <strain evidence="1">HR1</strain>
    </source>
</reference>